<evidence type="ECO:0000256" key="1">
    <source>
        <dbReference type="ARBA" id="ARBA00004561"/>
    </source>
</evidence>
<evidence type="ECO:0000313" key="7">
    <source>
        <dbReference type="EMBL" id="EHM48486.1"/>
    </source>
</evidence>
<comment type="caution">
    <text evidence="7">The sequence shown here is derived from an EMBL/GenBank/DDBJ whole genome shotgun (WGS) entry which is preliminary data.</text>
</comment>
<dbReference type="GO" id="GO:0009289">
    <property type="term" value="C:pilus"/>
    <property type="evidence" value="ECO:0007669"/>
    <property type="project" value="UniProtKB-SubCell"/>
</dbReference>
<dbReference type="InterPro" id="IPR000259">
    <property type="entry name" value="Adhesion_dom_fimbrial"/>
</dbReference>
<dbReference type="PANTHER" id="PTHR33420">
    <property type="entry name" value="FIMBRIAL SUBUNIT ELFA-RELATED"/>
    <property type="match status" value="1"/>
</dbReference>
<evidence type="ECO:0000259" key="6">
    <source>
        <dbReference type="Pfam" id="PF00419"/>
    </source>
</evidence>
<keyword evidence="4" id="KW-0281">Fimbrium</keyword>
<dbReference type="PATRIC" id="fig|1002364.3.peg.86"/>
<comment type="similarity">
    <text evidence="2">Belongs to the fimbrial protein family.</text>
</comment>
<dbReference type="HOGENOM" id="CLU_088965_0_0_6"/>
<protein>
    <submittedName>
        <fullName evidence="7">Putative Pap fimbrial major pilin protein</fullName>
    </submittedName>
</protein>
<evidence type="ECO:0000256" key="4">
    <source>
        <dbReference type="ARBA" id="ARBA00023263"/>
    </source>
</evidence>
<dbReference type="Proteomes" id="UP000005959">
    <property type="component" value="Unassembled WGS sequence"/>
</dbReference>
<dbReference type="Gene3D" id="2.60.40.1090">
    <property type="entry name" value="Fimbrial-type adhesion domain"/>
    <property type="match status" value="1"/>
</dbReference>
<feature type="chain" id="PRO_5003528907" evidence="5">
    <location>
        <begin position="32"/>
        <end position="193"/>
    </location>
</feature>
<dbReference type="SUPFAM" id="SSF49401">
    <property type="entry name" value="Bacterial adhesins"/>
    <property type="match status" value="1"/>
</dbReference>
<name>G9Y0P0_HAFAL</name>
<reference evidence="7 8" key="1">
    <citation type="submission" date="2011-08" db="EMBL/GenBank/DDBJ databases">
        <authorList>
            <person name="Weinstock G."/>
            <person name="Sodergren E."/>
            <person name="Clifton S."/>
            <person name="Fulton L."/>
            <person name="Fulton B."/>
            <person name="Courtney L."/>
            <person name="Fronick C."/>
            <person name="Harrison M."/>
            <person name="Strong C."/>
            <person name="Farmer C."/>
            <person name="Delahaunty K."/>
            <person name="Markovic C."/>
            <person name="Hall O."/>
            <person name="Minx P."/>
            <person name="Tomlinson C."/>
            <person name="Mitreva M."/>
            <person name="Hou S."/>
            <person name="Chen J."/>
            <person name="Wollam A."/>
            <person name="Pepin K.H."/>
            <person name="Johnson M."/>
            <person name="Bhonagiri V."/>
            <person name="Zhang X."/>
            <person name="Suruliraj S."/>
            <person name="Warren W."/>
            <person name="Chinwalla A."/>
            <person name="Mardis E.R."/>
            <person name="Wilson R.K."/>
        </authorList>
    </citation>
    <scope>NUCLEOTIDE SEQUENCE [LARGE SCALE GENOMIC DNA]</scope>
    <source>
        <strain evidence="7 8">ATCC 51873</strain>
    </source>
</reference>
<evidence type="ECO:0000256" key="2">
    <source>
        <dbReference type="ARBA" id="ARBA00006671"/>
    </source>
</evidence>
<keyword evidence="3 5" id="KW-0732">Signal</keyword>
<comment type="subcellular location">
    <subcellularLocation>
        <location evidence="1">Fimbrium</location>
    </subcellularLocation>
</comment>
<evidence type="ECO:0000313" key="8">
    <source>
        <dbReference type="Proteomes" id="UP000005959"/>
    </source>
</evidence>
<accession>G9Y0P0</accession>
<dbReference type="Pfam" id="PF00419">
    <property type="entry name" value="Fimbrial"/>
    <property type="match status" value="1"/>
</dbReference>
<feature type="domain" description="Fimbrial-type adhesion" evidence="6">
    <location>
        <begin position="45"/>
        <end position="193"/>
    </location>
</feature>
<evidence type="ECO:0000256" key="5">
    <source>
        <dbReference type="SAM" id="SignalP"/>
    </source>
</evidence>
<dbReference type="InterPro" id="IPR008966">
    <property type="entry name" value="Adhesion_dom_sf"/>
</dbReference>
<dbReference type="AlphaFoldDB" id="G9Y0P0"/>
<dbReference type="InterPro" id="IPR036937">
    <property type="entry name" value="Adhesion_dom_fimbrial_sf"/>
</dbReference>
<evidence type="ECO:0000256" key="3">
    <source>
        <dbReference type="ARBA" id="ARBA00022729"/>
    </source>
</evidence>
<gene>
    <name evidence="7" type="ORF">HMPREF0454_00098</name>
</gene>
<dbReference type="GO" id="GO:0043709">
    <property type="term" value="P:cell adhesion involved in single-species biofilm formation"/>
    <property type="evidence" value="ECO:0007669"/>
    <property type="project" value="TreeGrafter"/>
</dbReference>
<proteinExistence type="inferred from homology"/>
<dbReference type="InterPro" id="IPR050263">
    <property type="entry name" value="Bact_Fimbrial_Adh_Pro"/>
</dbReference>
<dbReference type="EMBL" id="AGCI01000004">
    <property type="protein sequence ID" value="EHM48486.1"/>
    <property type="molecule type" value="Genomic_DNA"/>
</dbReference>
<dbReference type="PANTHER" id="PTHR33420:SF12">
    <property type="entry name" value="FIMBRIN-LIKE PROTEIN FIMI-RELATED"/>
    <property type="match status" value="1"/>
</dbReference>
<feature type="signal peptide" evidence="5">
    <location>
        <begin position="1"/>
        <end position="31"/>
    </location>
</feature>
<organism evidence="7 8">
    <name type="scientific">Hafnia alvei ATCC 51873</name>
    <dbReference type="NCBI Taxonomy" id="1002364"/>
    <lineage>
        <taxon>Bacteria</taxon>
        <taxon>Pseudomonadati</taxon>
        <taxon>Pseudomonadota</taxon>
        <taxon>Gammaproteobacteria</taxon>
        <taxon>Enterobacterales</taxon>
        <taxon>Hafniaceae</taxon>
        <taxon>Hafnia</taxon>
    </lineage>
</organism>
<sequence>MCNKEIFMSFKKTAVCVALALASFASAGVMAADPVTYDTTAGKVHFDGSIVNTPCTITTKNADLTVTLGQVQKTVFAAIGDKSPDVSFDIVLDDCDVTTAKTAEVAFSGAGVGDGSILALDGGGATGVGIEFAENSGTAIKLGDKSAAQDLFSGAGGVVNSLHYKAHYKSFAALADIATGKATATADFTISYQ</sequence>